<comment type="cofactor">
    <cofactor evidence="2">
        <name>Zn(2+)</name>
        <dbReference type="ChEBI" id="CHEBI:29105"/>
    </cofactor>
</comment>
<comment type="similarity">
    <text evidence="3">Belongs to the RNase Z family.</text>
</comment>
<dbReference type="PANTHER" id="PTHR12553">
    <property type="entry name" value="ZINC PHOSPHODIESTERASE ELAC PROTEIN 2"/>
    <property type="match status" value="1"/>
</dbReference>
<comment type="caution">
    <text evidence="12">The sequence shown here is derived from an EMBL/GenBank/DDBJ whole genome shotgun (WGS) entry which is preliminary data.</text>
</comment>
<keyword evidence="5" id="KW-0819">tRNA processing</keyword>
<feature type="compositionally biased region" description="Basic and acidic residues" evidence="11">
    <location>
        <begin position="99"/>
        <end position="109"/>
    </location>
</feature>
<gene>
    <name evidence="12" type="ORF">SPARVUS_LOCUS4906618</name>
</gene>
<dbReference type="PANTHER" id="PTHR12553:SF49">
    <property type="entry name" value="ZINC PHOSPHODIESTERASE ELAC PROTEIN 2"/>
    <property type="match status" value="1"/>
</dbReference>
<evidence type="ECO:0000313" key="12">
    <source>
        <dbReference type="EMBL" id="CAI9558567.1"/>
    </source>
</evidence>
<dbReference type="Proteomes" id="UP001162483">
    <property type="component" value="Unassembled WGS sequence"/>
</dbReference>
<feature type="region of interest" description="Disordered" evidence="11">
    <location>
        <begin position="86"/>
        <end position="139"/>
    </location>
</feature>
<evidence type="ECO:0000256" key="3">
    <source>
        <dbReference type="ARBA" id="ARBA00007823"/>
    </source>
</evidence>
<keyword evidence="8" id="KW-0255">Endonuclease</keyword>
<evidence type="ECO:0000256" key="9">
    <source>
        <dbReference type="ARBA" id="ARBA00022801"/>
    </source>
</evidence>
<organism evidence="12 13">
    <name type="scientific">Staurois parvus</name>
    <dbReference type="NCBI Taxonomy" id="386267"/>
    <lineage>
        <taxon>Eukaryota</taxon>
        <taxon>Metazoa</taxon>
        <taxon>Chordata</taxon>
        <taxon>Craniata</taxon>
        <taxon>Vertebrata</taxon>
        <taxon>Euteleostomi</taxon>
        <taxon>Amphibia</taxon>
        <taxon>Batrachia</taxon>
        <taxon>Anura</taxon>
        <taxon>Neobatrachia</taxon>
        <taxon>Ranoidea</taxon>
        <taxon>Ranidae</taxon>
        <taxon>Staurois</taxon>
    </lineage>
</organism>
<keyword evidence="9" id="KW-0378">Hydrolase</keyword>
<keyword evidence="7" id="KW-0479">Metal-binding</keyword>
<reference evidence="12" key="1">
    <citation type="submission" date="2023-05" db="EMBL/GenBank/DDBJ databases">
        <authorList>
            <person name="Stuckert A."/>
        </authorList>
    </citation>
    <scope>NUCLEOTIDE SEQUENCE</scope>
</reference>
<proteinExistence type="inferred from homology"/>
<name>A0ABN9CEP1_9NEOB</name>
<keyword evidence="6" id="KW-0540">Nuclease</keyword>
<sequence>MQSKKHTVSQAIGVGERMNAEYVMLNHFSQRYSRLPLMRNDLSRKVGISFDHMRVRWSDFQILPKLMEPIKALFAEDLIEMVQKKERRERIQKAQNLDDNLKPDPSKQDQEDDTIGPDPSKRHVEDDTGDAITKRMKVK</sequence>
<evidence type="ECO:0000313" key="13">
    <source>
        <dbReference type="Proteomes" id="UP001162483"/>
    </source>
</evidence>
<dbReference type="Gene3D" id="3.60.15.10">
    <property type="entry name" value="Ribonuclease Z/Hydroxyacylglutathione hydrolase-like"/>
    <property type="match status" value="1"/>
</dbReference>
<comment type="catalytic activity">
    <reaction evidence="1">
        <text>Endonucleolytic cleavage of RNA, removing extra 3' nucleotides from tRNA precursor, generating 3' termini of tRNAs. A 3'-hydroxy group is left at the tRNA terminus and a 5'-phosphoryl group is left at the trailer molecule.</text>
        <dbReference type="EC" id="3.1.26.11"/>
    </reaction>
</comment>
<evidence type="ECO:0000256" key="10">
    <source>
        <dbReference type="ARBA" id="ARBA00022833"/>
    </source>
</evidence>
<evidence type="ECO:0000256" key="7">
    <source>
        <dbReference type="ARBA" id="ARBA00022723"/>
    </source>
</evidence>
<keyword evidence="13" id="KW-1185">Reference proteome</keyword>
<accession>A0ABN9CEP1</accession>
<evidence type="ECO:0000256" key="1">
    <source>
        <dbReference type="ARBA" id="ARBA00000402"/>
    </source>
</evidence>
<evidence type="ECO:0000256" key="5">
    <source>
        <dbReference type="ARBA" id="ARBA00022694"/>
    </source>
</evidence>
<evidence type="ECO:0000256" key="6">
    <source>
        <dbReference type="ARBA" id="ARBA00022722"/>
    </source>
</evidence>
<keyword evidence="10" id="KW-0862">Zinc</keyword>
<dbReference type="InterPro" id="IPR047151">
    <property type="entry name" value="RNZ2-like"/>
</dbReference>
<evidence type="ECO:0000256" key="11">
    <source>
        <dbReference type="SAM" id="MobiDB-lite"/>
    </source>
</evidence>
<evidence type="ECO:0000256" key="2">
    <source>
        <dbReference type="ARBA" id="ARBA00001947"/>
    </source>
</evidence>
<evidence type="ECO:0000256" key="8">
    <source>
        <dbReference type="ARBA" id="ARBA00022759"/>
    </source>
</evidence>
<dbReference type="EC" id="3.1.26.11" evidence="4"/>
<dbReference type="InterPro" id="IPR036866">
    <property type="entry name" value="RibonucZ/Hydroxyglut_hydro"/>
</dbReference>
<evidence type="ECO:0000256" key="4">
    <source>
        <dbReference type="ARBA" id="ARBA00012477"/>
    </source>
</evidence>
<dbReference type="EMBL" id="CATNWA010009745">
    <property type="protein sequence ID" value="CAI9558567.1"/>
    <property type="molecule type" value="Genomic_DNA"/>
</dbReference>
<protein>
    <recommendedName>
        <fullName evidence="4">ribonuclease Z</fullName>
        <ecNumber evidence="4">3.1.26.11</ecNumber>
    </recommendedName>
</protein>